<dbReference type="EMBL" id="FNTD01000004">
    <property type="protein sequence ID" value="SED93987.1"/>
    <property type="molecule type" value="Genomic_DNA"/>
</dbReference>
<dbReference type="SUPFAM" id="SSF88697">
    <property type="entry name" value="PUA domain-like"/>
    <property type="match status" value="1"/>
</dbReference>
<organism evidence="2 3">
    <name type="scientific">Streptomyces misionensis</name>
    <dbReference type="NCBI Taxonomy" id="67331"/>
    <lineage>
        <taxon>Bacteria</taxon>
        <taxon>Bacillati</taxon>
        <taxon>Actinomycetota</taxon>
        <taxon>Actinomycetes</taxon>
        <taxon>Kitasatosporales</taxon>
        <taxon>Streptomycetaceae</taxon>
        <taxon>Streptomyces</taxon>
    </lineage>
</organism>
<dbReference type="Gene3D" id="3.10.400.10">
    <property type="entry name" value="Sulfate adenylyltransferase"/>
    <property type="match status" value="1"/>
</dbReference>
<dbReference type="AlphaFoldDB" id="A0A1H5ES43"/>
<dbReference type="InterPro" id="IPR007374">
    <property type="entry name" value="ASCH_domain"/>
</dbReference>
<evidence type="ECO:0000313" key="3">
    <source>
        <dbReference type="Proteomes" id="UP000182375"/>
    </source>
</evidence>
<dbReference type="RefSeq" id="WP_070021977.1">
    <property type="nucleotide sequence ID" value="NZ_FNTD01000004.1"/>
</dbReference>
<name>A0A1H5ES43_9ACTN</name>
<sequence>MIPDDLPTLALAFPGPERDRGVEAIISGRKTAMTALAEILDRAGEPVPETGTRYAVLDSDDRPAVVIELTEVRVIPFGEVDDRFARDEGRGYADAAEWAAAHRDFFAGETMTELLGYTPSVDDDALVVAERFRVVDPDTDGTAAGAH</sequence>
<feature type="domain" description="ASCH" evidence="1">
    <location>
        <begin position="11"/>
        <end position="136"/>
    </location>
</feature>
<dbReference type="PANTHER" id="PTHR39203">
    <property type="entry name" value="CYTOPLASMIC PROTEIN-RELATED"/>
    <property type="match status" value="1"/>
</dbReference>
<dbReference type="PANTHER" id="PTHR39203:SF1">
    <property type="entry name" value="CYTOPLASMIC PROTEIN"/>
    <property type="match status" value="1"/>
</dbReference>
<accession>A0A1H5ES43</accession>
<evidence type="ECO:0000259" key="1">
    <source>
        <dbReference type="SMART" id="SM01022"/>
    </source>
</evidence>
<dbReference type="InterPro" id="IPR015947">
    <property type="entry name" value="PUA-like_sf"/>
</dbReference>
<dbReference type="SMART" id="SM01022">
    <property type="entry name" value="ASCH"/>
    <property type="match status" value="1"/>
</dbReference>
<dbReference type="InterPro" id="IPR009326">
    <property type="entry name" value="DUF984"/>
</dbReference>
<dbReference type="Pfam" id="PF04266">
    <property type="entry name" value="ASCH"/>
    <property type="match status" value="1"/>
</dbReference>
<gene>
    <name evidence="2" type="ORF">SAMN04490357_6384</name>
</gene>
<dbReference type="Proteomes" id="UP000182375">
    <property type="component" value="Unassembled WGS sequence"/>
</dbReference>
<evidence type="ECO:0000313" key="2">
    <source>
        <dbReference type="EMBL" id="SED93987.1"/>
    </source>
</evidence>
<dbReference type="GeneID" id="95515426"/>
<dbReference type="STRING" id="67331.SAMN04490357_6384"/>
<proteinExistence type="predicted"/>
<reference evidence="2 3" key="1">
    <citation type="submission" date="2016-10" db="EMBL/GenBank/DDBJ databases">
        <authorList>
            <person name="de Groot N.N."/>
        </authorList>
    </citation>
    <scope>NUCLEOTIDE SEQUENCE [LARGE SCALE GENOMIC DNA]</scope>
    <source>
        <strain evidence="2 3">DSM 40306</strain>
    </source>
</reference>
<protein>
    <submittedName>
        <fullName evidence="2">Uncharacterized protein YhfF</fullName>
    </submittedName>
</protein>